<dbReference type="EMBL" id="LXQA011291020">
    <property type="protein sequence ID" value="MCI92104.1"/>
    <property type="molecule type" value="Genomic_DNA"/>
</dbReference>
<proteinExistence type="predicted"/>
<organism evidence="1 2">
    <name type="scientific">Trifolium medium</name>
    <dbReference type="NCBI Taxonomy" id="97028"/>
    <lineage>
        <taxon>Eukaryota</taxon>
        <taxon>Viridiplantae</taxon>
        <taxon>Streptophyta</taxon>
        <taxon>Embryophyta</taxon>
        <taxon>Tracheophyta</taxon>
        <taxon>Spermatophyta</taxon>
        <taxon>Magnoliopsida</taxon>
        <taxon>eudicotyledons</taxon>
        <taxon>Gunneridae</taxon>
        <taxon>Pentapetalae</taxon>
        <taxon>rosids</taxon>
        <taxon>fabids</taxon>
        <taxon>Fabales</taxon>
        <taxon>Fabaceae</taxon>
        <taxon>Papilionoideae</taxon>
        <taxon>50 kb inversion clade</taxon>
        <taxon>NPAAA clade</taxon>
        <taxon>Hologalegina</taxon>
        <taxon>IRL clade</taxon>
        <taxon>Trifolieae</taxon>
        <taxon>Trifolium</taxon>
    </lineage>
</organism>
<feature type="non-terminal residue" evidence="1">
    <location>
        <position position="1"/>
    </location>
</feature>
<evidence type="ECO:0000313" key="2">
    <source>
        <dbReference type="Proteomes" id="UP000265520"/>
    </source>
</evidence>
<comment type="caution">
    <text evidence="1">The sequence shown here is derived from an EMBL/GenBank/DDBJ whole genome shotgun (WGS) entry which is preliminary data.</text>
</comment>
<dbReference type="Proteomes" id="UP000265520">
    <property type="component" value="Unassembled WGS sequence"/>
</dbReference>
<keyword evidence="2" id="KW-1185">Reference proteome</keyword>
<dbReference type="AlphaFoldDB" id="A0A392VUM8"/>
<sequence>FSRLFRFSAGELVAYSGCFPANVMCFGADLEVLGGFGGASMVW</sequence>
<evidence type="ECO:0000313" key="1">
    <source>
        <dbReference type="EMBL" id="MCI92104.1"/>
    </source>
</evidence>
<accession>A0A392VUM8</accession>
<protein>
    <submittedName>
        <fullName evidence="1">Uncharacterized protein</fullName>
    </submittedName>
</protein>
<reference evidence="1 2" key="1">
    <citation type="journal article" date="2018" name="Front. Plant Sci.">
        <title>Red Clover (Trifolium pratense) and Zigzag Clover (T. medium) - A Picture of Genomic Similarities and Differences.</title>
        <authorList>
            <person name="Dluhosova J."/>
            <person name="Istvanek J."/>
            <person name="Nedelnik J."/>
            <person name="Repkova J."/>
        </authorList>
    </citation>
    <scope>NUCLEOTIDE SEQUENCE [LARGE SCALE GENOMIC DNA]</scope>
    <source>
        <strain evidence="2">cv. 10/8</strain>
        <tissue evidence="1">Leaf</tissue>
    </source>
</reference>
<name>A0A392VUM8_9FABA</name>